<dbReference type="EMBL" id="DVLL01000020">
    <property type="protein sequence ID" value="HIT59132.1"/>
    <property type="molecule type" value="Genomic_DNA"/>
</dbReference>
<dbReference type="InterPro" id="IPR001279">
    <property type="entry name" value="Metallo-B-lactamas"/>
</dbReference>
<dbReference type="SMART" id="SM00849">
    <property type="entry name" value="Lactamase_B"/>
    <property type="match status" value="1"/>
</dbReference>
<organism evidence="2 3">
    <name type="scientific">Candidatus Faeciplasma pullistercoris</name>
    <dbReference type="NCBI Taxonomy" id="2840800"/>
    <lineage>
        <taxon>Bacteria</taxon>
        <taxon>Bacillati</taxon>
        <taxon>Bacillota</taxon>
        <taxon>Clostridia</taxon>
        <taxon>Eubacteriales</taxon>
        <taxon>Oscillospiraceae</taxon>
        <taxon>Oscillospiraceae incertae sedis</taxon>
        <taxon>Candidatus Faeciplasma</taxon>
    </lineage>
</organism>
<protein>
    <submittedName>
        <fullName evidence="2">MBL fold metallo-hydrolase</fullName>
    </submittedName>
</protein>
<reference evidence="2" key="1">
    <citation type="submission" date="2020-10" db="EMBL/GenBank/DDBJ databases">
        <authorList>
            <person name="Gilroy R."/>
        </authorList>
    </citation>
    <scope>NUCLEOTIDE SEQUENCE</scope>
    <source>
        <strain evidence="2">CHK33-4379</strain>
    </source>
</reference>
<gene>
    <name evidence="2" type="ORF">IAC39_05440</name>
</gene>
<dbReference type="Gene3D" id="3.60.15.10">
    <property type="entry name" value="Ribonuclease Z/Hydroxyacylglutathione hydrolase-like"/>
    <property type="match status" value="1"/>
</dbReference>
<comment type="caution">
    <text evidence="2">The sequence shown here is derived from an EMBL/GenBank/DDBJ whole genome shotgun (WGS) entry which is preliminary data.</text>
</comment>
<proteinExistence type="predicted"/>
<dbReference type="Proteomes" id="UP000824136">
    <property type="component" value="Unassembled WGS sequence"/>
</dbReference>
<accession>A0A9D1GU38</accession>
<evidence type="ECO:0000259" key="1">
    <source>
        <dbReference type="SMART" id="SM00849"/>
    </source>
</evidence>
<evidence type="ECO:0000313" key="3">
    <source>
        <dbReference type="Proteomes" id="UP000824136"/>
    </source>
</evidence>
<feature type="domain" description="Metallo-beta-lactamase" evidence="1">
    <location>
        <begin position="12"/>
        <end position="216"/>
    </location>
</feature>
<dbReference type="InterPro" id="IPR036866">
    <property type="entry name" value="RibonucZ/Hydroxyglut_hydro"/>
</dbReference>
<dbReference type="Pfam" id="PF12706">
    <property type="entry name" value="Lactamase_B_2"/>
    <property type="match status" value="1"/>
</dbReference>
<evidence type="ECO:0000313" key="2">
    <source>
        <dbReference type="EMBL" id="HIT59132.1"/>
    </source>
</evidence>
<dbReference type="SUPFAM" id="SSF56281">
    <property type="entry name" value="Metallo-hydrolase/oxidoreductase"/>
    <property type="match status" value="1"/>
</dbReference>
<reference evidence="2" key="2">
    <citation type="journal article" date="2021" name="PeerJ">
        <title>Extensive microbial diversity within the chicken gut microbiome revealed by metagenomics and culture.</title>
        <authorList>
            <person name="Gilroy R."/>
            <person name="Ravi A."/>
            <person name="Getino M."/>
            <person name="Pursley I."/>
            <person name="Horton D.L."/>
            <person name="Alikhan N.F."/>
            <person name="Baker D."/>
            <person name="Gharbi K."/>
            <person name="Hall N."/>
            <person name="Watson M."/>
            <person name="Adriaenssens E.M."/>
            <person name="Foster-Nyarko E."/>
            <person name="Jarju S."/>
            <person name="Secka A."/>
            <person name="Antonio M."/>
            <person name="Oren A."/>
            <person name="Chaudhuri R.R."/>
            <person name="La Ragione R."/>
            <person name="Hildebrand F."/>
            <person name="Pallen M.J."/>
        </authorList>
    </citation>
    <scope>NUCLEOTIDE SEQUENCE</scope>
    <source>
        <strain evidence="2">CHK33-4379</strain>
    </source>
</reference>
<dbReference type="AlphaFoldDB" id="A0A9D1GU38"/>
<sequence>MPRVYPLFSSSSGNSCYIGSKSEGILIDAGVSCKKLVCALGSNDISPAAVKAIFITHDHSDHISGLKVFTKNYNIPVYAAPKTMEYLISRGHISSRGEEVEIGVEKVVGDFSVTSFATPHDAVQSVGYRIVTPDGKSACICTDLGHITADVEKNLCGCELVLLESNYDERMLRTGSYPYILKQRIASPDGHLSNCASAREVKRLISAGTTRIILGHLSRENNTPQIAENTLMRELGGDFVQNKDYLMYIAKPESTGMTVTY</sequence>
<name>A0A9D1GU38_9FIRM</name>
<dbReference type="PANTHER" id="PTHR47619:SF1">
    <property type="entry name" value="EXODEOXYRIBONUCLEASE WALJ"/>
    <property type="match status" value="1"/>
</dbReference>
<dbReference type="InterPro" id="IPR052533">
    <property type="entry name" value="WalJ/YycJ-like"/>
</dbReference>
<dbReference type="PANTHER" id="PTHR47619">
    <property type="entry name" value="METALLO-HYDROLASE YYCJ-RELATED"/>
    <property type="match status" value="1"/>
</dbReference>